<dbReference type="Proteomes" id="UP000572817">
    <property type="component" value="Unassembled WGS sequence"/>
</dbReference>
<evidence type="ECO:0000313" key="4">
    <source>
        <dbReference type="Proteomes" id="UP000572817"/>
    </source>
</evidence>
<keyword evidence="4" id="KW-1185">Reference proteome</keyword>
<gene>
    <name evidence="3" type="ORF">GTA08_BOTSDO09002</name>
</gene>
<dbReference type="OrthoDB" id="5416037at2759"/>
<keyword evidence="1" id="KW-1133">Transmembrane helix</keyword>
<accession>A0A8H4N1S8</accession>
<keyword evidence="1" id="KW-0472">Membrane</keyword>
<dbReference type="Pfam" id="PF20237">
    <property type="entry name" value="DUF6594"/>
    <property type="match status" value="1"/>
</dbReference>
<evidence type="ECO:0000259" key="2">
    <source>
        <dbReference type="Pfam" id="PF20237"/>
    </source>
</evidence>
<proteinExistence type="predicted"/>
<feature type="transmembrane region" description="Helical" evidence="1">
    <location>
        <begin position="149"/>
        <end position="169"/>
    </location>
</feature>
<organism evidence="3 4">
    <name type="scientific">Botryosphaeria dothidea</name>
    <dbReference type="NCBI Taxonomy" id="55169"/>
    <lineage>
        <taxon>Eukaryota</taxon>
        <taxon>Fungi</taxon>
        <taxon>Dikarya</taxon>
        <taxon>Ascomycota</taxon>
        <taxon>Pezizomycotina</taxon>
        <taxon>Dothideomycetes</taxon>
        <taxon>Dothideomycetes incertae sedis</taxon>
        <taxon>Botryosphaeriales</taxon>
        <taxon>Botryosphaeriaceae</taxon>
        <taxon>Botryosphaeria</taxon>
    </lineage>
</organism>
<feature type="transmembrane region" description="Helical" evidence="1">
    <location>
        <begin position="122"/>
        <end position="142"/>
    </location>
</feature>
<evidence type="ECO:0000256" key="1">
    <source>
        <dbReference type="SAM" id="Phobius"/>
    </source>
</evidence>
<feature type="domain" description="DUF6594" evidence="2">
    <location>
        <begin position="16"/>
        <end position="189"/>
    </location>
</feature>
<protein>
    <recommendedName>
        <fullName evidence="2">DUF6594 domain-containing protein</fullName>
    </recommendedName>
</protein>
<dbReference type="PANTHER" id="PTHR34502:SF4">
    <property type="entry name" value="DUF6594 DOMAIN-CONTAINING PROTEIN"/>
    <property type="match status" value="1"/>
</dbReference>
<dbReference type="InterPro" id="IPR046529">
    <property type="entry name" value="DUF6594"/>
</dbReference>
<name>A0A8H4N1S8_9PEZI</name>
<comment type="caution">
    <text evidence="3">The sequence shown here is derived from an EMBL/GenBank/DDBJ whole genome shotgun (WGS) entry which is preliminary data.</text>
</comment>
<dbReference type="AlphaFoldDB" id="A0A8H4N1S8"/>
<keyword evidence="1" id="KW-0812">Transmembrane</keyword>
<dbReference type="EMBL" id="WWBZ02000062">
    <property type="protein sequence ID" value="KAF4302936.1"/>
    <property type="molecule type" value="Genomic_DNA"/>
</dbReference>
<dbReference type="PANTHER" id="PTHR34502">
    <property type="entry name" value="DUF6594 DOMAIN-CONTAINING PROTEIN-RELATED"/>
    <property type="match status" value="1"/>
</dbReference>
<reference evidence="3" key="1">
    <citation type="submission" date="2020-04" db="EMBL/GenBank/DDBJ databases">
        <title>Genome Assembly and Annotation of Botryosphaeria dothidea sdau 11-99, a Latent Pathogen of Apple Fruit Ring Rot in China.</title>
        <authorList>
            <person name="Yu C."/>
            <person name="Diao Y."/>
            <person name="Lu Q."/>
            <person name="Zhao J."/>
            <person name="Cui S."/>
            <person name="Peng C."/>
            <person name="He B."/>
            <person name="Liu H."/>
        </authorList>
    </citation>
    <scope>NUCLEOTIDE SEQUENCE [LARGE SCALE GENOMIC DNA]</scope>
    <source>
        <strain evidence="3">Sdau11-99</strain>
    </source>
</reference>
<evidence type="ECO:0000313" key="3">
    <source>
        <dbReference type="EMBL" id="KAF4302936.1"/>
    </source>
</evidence>
<sequence>MAVSGETNSGMMSDSLVLKYTQLKQQPEPTKRTLKNLDRWFNKYPRAITDYETGFLSEERQHDLIATAVREKTPLRRGLEKFSRFRRWRLFRLKPSGKVNEYEQKYGEEGVTYYDDEVVDKVVMGIILFLGLFMLLVPAWLLKQFPSHTTRLAIISGFVALFVGLLLLVTSSKPFETMVGTAAYGALLMVFMQIDN</sequence>